<protein>
    <submittedName>
        <fullName evidence="2">Cyclin-like F-box</fullName>
    </submittedName>
</protein>
<evidence type="ECO:0000256" key="1">
    <source>
        <dbReference type="SAM" id="MobiDB-lite"/>
    </source>
</evidence>
<organism evidence="2 3">
    <name type="scientific">Coniochaeta hoffmannii</name>
    <dbReference type="NCBI Taxonomy" id="91930"/>
    <lineage>
        <taxon>Eukaryota</taxon>
        <taxon>Fungi</taxon>
        <taxon>Dikarya</taxon>
        <taxon>Ascomycota</taxon>
        <taxon>Pezizomycotina</taxon>
        <taxon>Sordariomycetes</taxon>
        <taxon>Sordariomycetidae</taxon>
        <taxon>Coniochaetales</taxon>
        <taxon>Coniochaetaceae</taxon>
        <taxon>Coniochaeta</taxon>
    </lineage>
</organism>
<feature type="region of interest" description="Disordered" evidence="1">
    <location>
        <begin position="168"/>
        <end position="272"/>
    </location>
</feature>
<sequence>MSSASCSISASPSDGGNDIVFSDPDEPFVVKPVIEDLLRTRYCIPGSVFLVEGVDRVAPIRRRFLAVRLLVSDGISCVQAVLKGEAHGLVDSGLIYAGCYVRVDTFDLRFLEVVEGATERCGDAGDATVPAGKKLDRTVGGPKMAYLVLENPTTVGWNTAYLKILESQKQSSPPIVPEASGTASNLDELVHNGNPDKPRQAVATDERISQAGMMKPKTSLSGGGMTERDPESLNLPKSEPPQPDLKATKPPQTSSSNIAQPSSGQLPWCTDDPTKPVKLTPLRMIPNLPYKQNWVVNVLAVVSSISDVEPSHLPPYHQRTARLADPSTSKRVLLTVFLDPDDFNPAVGSVVLILGVKNHRFDGGSLKKYASDRPKNGGRWWFEEPAELGWCDVAGLRTWWDSKRASG</sequence>
<dbReference type="Gene3D" id="2.40.50.140">
    <property type="entry name" value="Nucleic acid-binding proteins"/>
    <property type="match status" value="1"/>
</dbReference>
<feature type="compositionally biased region" description="Polar residues" evidence="1">
    <location>
        <begin position="250"/>
        <end position="265"/>
    </location>
</feature>
<evidence type="ECO:0000313" key="2">
    <source>
        <dbReference type="EMBL" id="KAJ9161033.1"/>
    </source>
</evidence>
<reference evidence="2" key="1">
    <citation type="submission" date="2022-07" db="EMBL/GenBank/DDBJ databases">
        <title>Fungi with potential for degradation of polypropylene.</title>
        <authorList>
            <person name="Gostincar C."/>
        </authorList>
    </citation>
    <scope>NUCLEOTIDE SEQUENCE</scope>
    <source>
        <strain evidence="2">EXF-13287</strain>
    </source>
</reference>
<feature type="compositionally biased region" description="Basic and acidic residues" evidence="1">
    <location>
        <begin position="188"/>
        <end position="208"/>
    </location>
</feature>
<accession>A0AA38SI68</accession>
<name>A0AA38SI68_9PEZI</name>
<dbReference type="Proteomes" id="UP001174691">
    <property type="component" value="Unassembled WGS sequence"/>
</dbReference>
<keyword evidence="3" id="KW-1185">Reference proteome</keyword>
<dbReference type="InterPro" id="IPR012340">
    <property type="entry name" value="NA-bd_OB-fold"/>
</dbReference>
<proteinExistence type="predicted"/>
<gene>
    <name evidence="2" type="ORF">NKR19_g2685</name>
</gene>
<evidence type="ECO:0000313" key="3">
    <source>
        <dbReference type="Proteomes" id="UP001174691"/>
    </source>
</evidence>
<dbReference type="AlphaFoldDB" id="A0AA38SI68"/>
<dbReference type="EMBL" id="JANBVN010000028">
    <property type="protein sequence ID" value="KAJ9161033.1"/>
    <property type="molecule type" value="Genomic_DNA"/>
</dbReference>
<comment type="caution">
    <text evidence="2">The sequence shown here is derived from an EMBL/GenBank/DDBJ whole genome shotgun (WGS) entry which is preliminary data.</text>
</comment>